<dbReference type="EMBL" id="RQFO01000011">
    <property type="protein sequence ID" value="TGL02859.1"/>
    <property type="molecule type" value="Genomic_DNA"/>
</dbReference>
<gene>
    <name evidence="1" type="ORF">EHQ31_08440</name>
</gene>
<reference evidence="2" key="1">
    <citation type="journal article" date="2019" name="PLoS Negl. Trop. Dis.">
        <title>Revisiting the worldwide diversity of Leptospira species in the environment.</title>
        <authorList>
            <person name="Vincent A.T."/>
            <person name="Schiettekatte O."/>
            <person name="Bourhy P."/>
            <person name="Veyrier F.J."/>
            <person name="Picardeau M."/>
        </authorList>
    </citation>
    <scope>NUCLEOTIDE SEQUENCE [LARGE SCALE GENOMIC DNA]</scope>
    <source>
        <strain evidence="2">201800278</strain>
    </source>
</reference>
<organism evidence="1 2">
    <name type="scientific">Leptospira montravelensis</name>
    <dbReference type="NCBI Taxonomy" id="2484961"/>
    <lineage>
        <taxon>Bacteria</taxon>
        <taxon>Pseudomonadati</taxon>
        <taxon>Spirochaetota</taxon>
        <taxon>Spirochaetia</taxon>
        <taxon>Leptospirales</taxon>
        <taxon>Leptospiraceae</taxon>
        <taxon>Leptospira</taxon>
    </lineage>
</organism>
<comment type="caution">
    <text evidence="1">The sequence shown here is derived from an EMBL/GenBank/DDBJ whole genome shotgun (WGS) entry which is preliminary data.</text>
</comment>
<sequence length="188" mass="22411">MILSLLSCRFFSKNDPDFVDDIIDGPEKFQFDPNKLPVIGKTTEQELLEIYPRPWSRMTFQKPIAKEILGRKFEMKKIISYVNYITSSLPNGGYVGTDYLYFHVFFDKDGIVQQYIIDHKINEKVDRNSPWIQGKFSNIKDKKNWKKSELWPESGDDGDCYWAQRRDRIKYHQSEQIECRYWDAVPVY</sequence>
<name>A0ABY2LTD7_9LEPT</name>
<evidence type="ECO:0000313" key="1">
    <source>
        <dbReference type="EMBL" id="TGL02859.1"/>
    </source>
</evidence>
<dbReference type="Proteomes" id="UP000297465">
    <property type="component" value="Unassembled WGS sequence"/>
</dbReference>
<proteinExistence type="predicted"/>
<protein>
    <recommendedName>
        <fullName evidence="3">Lipoprotein</fullName>
    </recommendedName>
</protein>
<evidence type="ECO:0000313" key="2">
    <source>
        <dbReference type="Proteomes" id="UP000297465"/>
    </source>
</evidence>
<keyword evidence="2" id="KW-1185">Reference proteome</keyword>
<evidence type="ECO:0008006" key="3">
    <source>
        <dbReference type="Google" id="ProtNLM"/>
    </source>
</evidence>
<accession>A0ABY2LTD7</accession>